<feature type="domain" description="Potassium channel tetramerisation-type BTB" evidence="1">
    <location>
        <begin position="5"/>
        <end position="95"/>
    </location>
</feature>
<keyword evidence="3" id="KW-1185">Reference proteome</keyword>
<sequence length="106" mass="12244">MDALEINVGGRIFTTSLNTLTKYRDSIFAKMVNGSHPFGKDKNNLLFIDRSPDLFTYVLQYLRAEQLDVHKLMADQKAALFKALLTEAKFFNLNAFIFYLESMIRN</sequence>
<gene>
    <name evidence="2" type="ORF">BpHYR1_027350</name>
</gene>
<proteinExistence type="predicted"/>
<dbReference type="PANTHER" id="PTHR14499:SF136">
    <property type="entry name" value="GH08630P"/>
    <property type="match status" value="1"/>
</dbReference>
<dbReference type="EMBL" id="REGN01008385">
    <property type="protein sequence ID" value="RNA03722.1"/>
    <property type="molecule type" value="Genomic_DNA"/>
</dbReference>
<protein>
    <submittedName>
        <fullName evidence="2">BTB POZ domain-containing KCTD6 isoform X1</fullName>
    </submittedName>
</protein>
<comment type="caution">
    <text evidence="2">The sequence shown here is derived from an EMBL/GenBank/DDBJ whole genome shotgun (WGS) entry which is preliminary data.</text>
</comment>
<dbReference type="Gene3D" id="3.30.710.10">
    <property type="entry name" value="Potassium Channel Kv1.1, Chain A"/>
    <property type="match status" value="1"/>
</dbReference>
<dbReference type="SUPFAM" id="SSF54695">
    <property type="entry name" value="POZ domain"/>
    <property type="match status" value="1"/>
</dbReference>
<evidence type="ECO:0000259" key="1">
    <source>
        <dbReference type="Pfam" id="PF02214"/>
    </source>
</evidence>
<dbReference type="OrthoDB" id="2414723at2759"/>
<dbReference type="InterPro" id="IPR003131">
    <property type="entry name" value="T1-type_BTB"/>
</dbReference>
<dbReference type="CDD" id="cd18316">
    <property type="entry name" value="BTB_POZ_KCTD-like"/>
    <property type="match status" value="1"/>
</dbReference>
<reference evidence="2 3" key="1">
    <citation type="journal article" date="2018" name="Sci. Rep.">
        <title>Genomic signatures of local adaptation to the degree of environmental predictability in rotifers.</title>
        <authorList>
            <person name="Franch-Gras L."/>
            <person name="Hahn C."/>
            <person name="Garcia-Roger E.M."/>
            <person name="Carmona M.J."/>
            <person name="Serra M."/>
            <person name="Gomez A."/>
        </authorList>
    </citation>
    <scope>NUCLEOTIDE SEQUENCE [LARGE SCALE GENOMIC DNA]</scope>
    <source>
        <strain evidence="2">HYR1</strain>
    </source>
</reference>
<dbReference type="GO" id="GO:0051260">
    <property type="term" value="P:protein homooligomerization"/>
    <property type="evidence" value="ECO:0007669"/>
    <property type="project" value="InterPro"/>
</dbReference>
<evidence type="ECO:0000313" key="2">
    <source>
        <dbReference type="EMBL" id="RNA03722.1"/>
    </source>
</evidence>
<dbReference type="Pfam" id="PF02214">
    <property type="entry name" value="BTB_2"/>
    <property type="match status" value="1"/>
</dbReference>
<evidence type="ECO:0000313" key="3">
    <source>
        <dbReference type="Proteomes" id="UP000276133"/>
    </source>
</evidence>
<dbReference type="AlphaFoldDB" id="A0A3M7PWZ3"/>
<organism evidence="2 3">
    <name type="scientific">Brachionus plicatilis</name>
    <name type="common">Marine rotifer</name>
    <name type="synonym">Brachionus muelleri</name>
    <dbReference type="NCBI Taxonomy" id="10195"/>
    <lineage>
        <taxon>Eukaryota</taxon>
        <taxon>Metazoa</taxon>
        <taxon>Spiralia</taxon>
        <taxon>Gnathifera</taxon>
        <taxon>Rotifera</taxon>
        <taxon>Eurotatoria</taxon>
        <taxon>Monogononta</taxon>
        <taxon>Pseudotrocha</taxon>
        <taxon>Ploima</taxon>
        <taxon>Brachionidae</taxon>
        <taxon>Brachionus</taxon>
    </lineage>
</organism>
<dbReference type="Proteomes" id="UP000276133">
    <property type="component" value="Unassembled WGS sequence"/>
</dbReference>
<name>A0A3M7PWZ3_BRAPC</name>
<dbReference type="InterPro" id="IPR011333">
    <property type="entry name" value="SKP1/BTB/POZ_sf"/>
</dbReference>
<dbReference type="PANTHER" id="PTHR14499">
    <property type="entry name" value="POTASSIUM CHANNEL TETRAMERIZATION DOMAIN-CONTAINING"/>
    <property type="match status" value="1"/>
</dbReference>
<accession>A0A3M7PWZ3</accession>